<accession>A0A3L6D8J9</accession>
<reference evidence="2 3" key="1">
    <citation type="journal article" date="2018" name="Nat. Genet.">
        <title>Extensive intraspecific gene order and gene structural variations between Mo17 and other maize genomes.</title>
        <authorList>
            <person name="Sun S."/>
            <person name="Zhou Y."/>
            <person name="Chen J."/>
            <person name="Shi J."/>
            <person name="Zhao H."/>
            <person name="Zhao H."/>
            <person name="Song W."/>
            <person name="Zhang M."/>
            <person name="Cui Y."/>
            <person name="Dong X."/>
            <person name="Liu H."/>
            <person name="Ma X."/>
            <person name="Jiao Y."/>
            <person name="Wang B."/>
            <person name="Wei X."/>
            <person name="Stein J.C."/>
            <person name="Glaubitz J.C."/>
            <person name="Lu F."/>
            <person name="Yu G."/>
            <person name="Liang C."/>
            <person name="Fengler K."/>
            <person name="Li B."/>
            <person name="Rafalski A."/>
            <person name="Schnable P.S."/>
            <person name="Ware D.H."/>
            <person name="Buckler E.S."/>
            <person name="Lai J."/>
        </authorList>
    </citation>
    <scope>NUCLEOTIDE SEQUENCE [LARGE SCALE GENOMIC DNA]</scope>
    <source>
        <strain evidence="3">cv. Missouri 17</strain>
        <tissue evidence="2">Seedling</tissue>
    </source>
</reference>
<dbReference type="AlphaFoldDB" id="A0A3L6D8J9"/>
<protein>
    <submittedName>
        <fullName evidence="2">Uncharacterized protein</fullName>
    </submittedName>
</protein>
<evidence type="ECO:0000313" key="2">
    <source>
        <dbReference type="EMBL" id="PWZ04889.1"/>
    </source>
</evidence>
<gene>
    <name evidence="2" type="ORF">Zm00014a_016451</name>
</gene>
<comment type="caution">
    <text evidence="2">The sequence shown here is derived from an EMBL/GenBank/DDBJ whole genome shotgun (WGS) entry which is preliminary data.</text>
</comment>
<proteinExistence type="predicted"/>
<feature type="compositionally biased region" description="Low complexity" evidence="1">
    <location>
        <begin position="11"/>
        <end position="20"/>
    </location>
</feature>
<feature type="compositionally biased region" description="Gly residues" evidence="1">
    <location>
        <begin position="1"/>
        <end position="10"/>
    </location>
</feature>
<evidence type="ECO:0000313" key="3">
    <source>
        <dbReference type="Proteomes" id="UP000251960"/>
    </source>
</evidence>
<feature type="region of interest" description="Disordered" evidence="1">
    <location>
        <begin position="1"/>
        <end position="49"/>
    </location>
</feature>
<dbReference type="EMBL" id="NCVQ01000010">
    <property type="protein sequence ID" value="PWZ04889.1"/>
    <property type="molecule type" value="Genomic_DNA"/>
</dbReference>
<name>A0A3L6D8J9_MAIZE</name>
<dbReference type="Proteomes" id="UP000251960">
    <property type="component" value="Chromosome 9"/>
</dbReference>
<sequence>MDTLGAGCGGPSASSAARIPSPTPPPTASRWRHPRGDADARSSGLVGDGRPSAFHWGISSLRAMVLAFSTMPRCWARNKRGGEERRLSLAAPLWLGCPETRGRGEVGGAEEEVGGEIGSGFLYL</sequence>
<evidence type="ECO:0000256" key="1">
    <source>
        <dbReference type="SAM" id="MobiDB-lite"/>
    </source>
</evidence>
<organism evidence="2 3">
    <name type="scientific">Zea mays</name>
    <name type="common">Maize</name>
    <dbReference type="NCBI Taxonomy" id="4577"/>
    <lineage>
        <taxon>Eukaryota</taxon>
        <taxon>Viridiplantae</taxon>
        <taxon>Streptophyta</taxon>
        <taxon>Embryophyta</taxon>
        <taxon>Tracheophyta</taxon>
        <taxon>Spermatophyta</taxon>
        <taxon>Magnoliopsida</taxon>
        <taxon>Liliopsida</taxon>
        <taxon>Poales</taxon>
        <taxon>Poaceae</taxon>
        <taxon>PACMAD clade</taxon>
        <taxon>Panicoideae</taxon>
        <taxon>Andropogonodae</taxon>
        <taxon>Andropogoneae</taxon>
        <taxon>Tripsacinae</taxon>
        <taxon>Zea</taxon>
    </lineage>
</organism>